<evidence type="ECO:0000313" key="2">
    <source>
        <dbReference type="EMBL" id="CAF1673045.1"/>
    </source>
</evidence>
<comment type="caution">
    <text evidence="2">The sequence shown here is derived from an EMBL/GenBank/DDBJ whole genome shotgun (WGS) entry which is preliminary data.</text>
</comment>
<protein>
    <submittedName>
        <fullName evidence="2">Uncharacterized protein</fullName>
    </submittedName>
</protein>
<sequence>MPLSLLIQLLIIYSILYFSSSENQYYRIQPHDISALIGSNITIPCVIALPHGDIQWTKDGL</sequence>
<accession>A0A816GFJ6</accession>
<dbReference type="SUPFAM" id="SSF48726">
    <property type="entry name" value="Immunoglobulin"/>
    <property type="match status" value="1"/>
</dbReference>
<dbReference type="AlphaFoldDB" id="A0A816GFJ6"/>
<organism evidence="2 3">
    <name type="scientific">Adineta ricciae</name>
    <name type="common">Rotifer</name>
    <dbReference type="NCBI Taxonomy" id="249248"/>
    <lineage>
        <taxon>Eukaryota</taxon>
        <taxon>Metazoa</taxon>
        <taxon>Spiralia</taxon>
        <taxon>Gnathifera</taxon>
        <taxon>Rotifera</taxon>
        <taxon>Eurotatoria</taxon>
        <taxon>Bdelloidea</taxon>
        <taxon>Adinetida</taxon>
        <taxon>Adinetidae</taxon>
        <taxon>Adineta</taxon>
    </lineage>
</organism>
<reference evidence="2" key="1">
    <citation type="submission" date="2021-02" db="EMBL/GenBank/DDBJ databases">
        <authorList>
            <person name="Nowell W R."/>
        </authorList>
    </citation>
    <scope>NUCLEOTIDE SEQUENCE</scope>
</reference>
<dbReference type="EMBL" id="CAJNOR010013388">
    <property type="protein sequence ID" value="CAF1673045.1"/>
    <property type="molecule type" value="Genomic_DNA"/>
</dbReference>
<dbReference type="Proteomes" id="UP000663828">
    <property type="component" value="Unassembled WGS sequence"/>
</dbReference>
<feature type="signal peptide" evidence="1">
    <location>
        <begin position="1"/>
        <end position="21"/>
    </location>
</feature>
<keyword evidence="3" id="KW-1185">Reference proteome</keyword>
<evidence type="ECO:0000256" key="1">
    <source>
        <dbReference type="SAM" id="SignalP"/>
    </source>
</evidence>
<feature type="chain" id="PRO_5032268935" evidence="1">
    <location>
        <begin position="22"/>
        <end position="61"/>
    </location>
</feature>
<dbReference type="InterPro" id="IPR013783">
    <property type="entry name" value="Ig-like_fold"/>
</dbReference>
<feature type="non-terminal residue" evidence="2">
    <location>
        <position position="1"/>
    </location>
</feature>
<gene>
    <name evidence="2" type="ORF">XAT740_LOCUS59058</name>
</gene>
<proteinExistence type="predicted"/>
<keyword evidence="1" id="KW-0732">Signal</keyword>
<name>A0A816GFJ6_ADIRI</name>
<dbReference type="Gene3D" id="2.60.40.10">
    <property type="entry name" value="Immunoglobulins"/>
    <property type="match status" value="1"/>
</dbReference>
<evidence type="ECO:0000313" key="3">
    <source>
        <dbReference type="Proteomes" id="UP000663828"/>
    </source>
</evidence>
<dbReference type="InterPro" id="IPR036179">
    <property type="entry name" value="Ig-like_dom_sf"/>
</dbReference>